<dbReference type="Proteomes" id="UP000092125">
    <property type="component" value="Unassembled WGS sequence"/>
</dbReference>
<dbReference type="InterPro" id="IPR032708">
    <property type="entry name" value="McjB_C"/>
</dbReference>
<sequence length="233" mass="26254">MEQPAARYFLSKQAHVCVTGDAMVILDQATGKYLSLDRHRAASLGGLVLGWPLPADGRRMPDLLQSLLQRGLITDDPQRGKAATSASIALPRHWIRDGEPRGCPRITARDVRRFMAACMRAGCSRTFLPFSHTVSSARGRAQGSQRTDVSVQELALRVRVFDWLRPLAFRKTDECFLYCLAMREFLSRHGIVADWVFAVRTQPFAAHCWLQHGDQVLTDIPFNLRRMVPILVL</sequence>
<accession>A0AAP7GRC2</accession>
<dbReference type="AlphaFoldDB" id="A0AAP7GRC2"/>
<dbReference type="InterPro" id="IPR053521">
    <property type="entry name" value="McjB-like"/>
</dbReference>
<feature type="domain" description="Microcin J25-processing protein McjB C-terminal" evidence="1">
    <location>
        <begin position="134"/>
        <end position="230"/>
    </location>
</feature>
<gene>
    <name evidence="2" type="ORF">A9K56_11200</name>
</gene>
<dbReference type="EMBL" id="LYVI01000006">
    <property type="protein sequence ID" value="OBU61257.1"/>
    <property type="molecule type" value="Genomic_DNA"/>
</dbReference>
<name>A0AAP7GRC2_STEMA</name>
<evidence type="ECO:0000259" key="1">
    <source>
        <dbReference type="Pfam" id="PF13471"/>
    </source>
</evidence>
<dbReference type="RefSeq" id="WP_065182271.1">
    <property type="nucleotide sequence ID" value="NZ_LYVI01000006.1"/>
</dbReference>
<dbReference type="NCBIfam" id="NF033537">
    <property type="entry name" value="lasso_biosyn_B2"/>
    <property type="match status" value="1"/>
</dbReference>
<dbReference type="Pfam" id="PF13471">
    <property type="entry name" value="Transglut_core3"/>
    <property type="match status" value="1"/>
</dbReference>
<organism evidence="2 3">
    <name type="scientific">Stenotrophomonas maltophilia</name>
    <name type="common">Pseudomonas maltophilia</name>
    <name type="synonym">Xanthomonas maltophilia</name>
    <dbReference type="NCBI Taxonomy" id="40324"/>
    <lineage>
        <taxon>Bacteria</taxon>
        <taxon>Pseudomonadati</taxon>
        <taxon>Pseudomonadota</taxon>
        <taxon>Gammaproteobacteria</taxon>
        <taxon>Lysobacterales</taxon>
        <taxon>Lysobacteraceae</taxon>
        <taxon>Stenotrophomonas</taxon>
        <taxon>Stenotrophomonas maltophilia group</taxon>
    </lineage>
</organism>
<reference evidence="2 3" key="1">
    <citation type="submission" date="2016-05" db="EMBL/GenBank/DDBJ databases">
        <title>Draft Genome Sequences of Stenotrophomonas maltophilia Strains Sm32COP, Sm41DVV, Sm46PAILV, SmF3, SmF22, SmSOFb1 and SmCVFa1, Isolated from Different Manures, in France.</title>
        <authorList>
            <person name="Nazaret S."/>
            <person name="Bodilis J."/>
        </authorList>
    </citation>
    <scope>NUCLEOTIDE SEQUENCE [LARGE SCALE GENOMIC DNA]</scope>
    <source>
        <strain evidence="2 3">Sm41DVV</strain>
    </source>
</reference>
<comment type="caution">
    <text evidence="2">The sequence shown here is derived from an EMBL/GenBank/DDBJ whole genome shotgun (WGS) entry which is preliminary data.</text>
</comment>
<evidence type="ECO:0000313" key="2">
    <source>
        <dbReference type="EMBL" id="OBU61257.1"/>
    </source>
</evidence>
<evidence type="ECO:0000313" key="3">
    <source>
        <dbReference type="Proteomes" id="UP000092125"/>
    </source>
</evidence>
<protein>
    <recommendedName>
        <fullName evidence="1">Microcin J25-processing protein McjB C-terminal domain-containing protein</fullName>
    </recommendedName>
</protein>
<proteinExistence type="predicted"/>